<keyword evidence="2 9" id="KW-0378">Hydrolase</keyword>
<comment type="subunit">
    <text evidence="9">Interacts with the RNAP. Has a higher affinity for the core RNAP than for the holoenzyme. Its ATPase activity is stimulated by binding to RNAP.</text>
</comment>
<keyword evidence="4 9" id="KW-0067">ATP-binding</keyword>
<comment type="function">
    <text evidence="9">Transcription regulator that activates transcription by stimulating RNA polymerase (RNAP) recycling in case of stress conditions such as supercoiled DNA or high salt concentrations. Probably acts by releasing the RNAP, when it is trapped or immobilized on tightly supercoiled DNA. Does not activate transcription on linear DNA. Probably not involved in DNA repair.</text>
</comment>
<dbReference type="GO" id="GO:0003677">
    <property type="term" value="F:DNA binding"/>
    <property type="evidence" value="ECO:0007669"/>
    <property type="project" value="UniProtKB-KW"/>
</dbReference>
<accession>A0A4R6XSA4</accession>
<dbReference type="InterPro" id="IPR049730">
    <property type="entry name" value="SNF2/RAD54-like_C"/>
</dbReference>
<evidence type="ECO:0000256" key="7">
    <source>
        <dbReference type="ARBA" id="ARBA00023159"/>
    </source>
</evidence>
<dbReference type="AlphaFoldDB" id="A0A4R6XSA4"/>
<name>A0A4R6XSA4_9GAMM</name>
<evidence type="ECO:0000259" key="11">
    <source>
        <dbReference type="PROSITE" id="PS51194"/>
    </source>
</evidence>
<dbReference type="GO" id="GO:0006355">
    <property type="term" value="P:regulation of DNA-templated transcription"/>
    <property type="evidence" value="ECO:0007669"/>
    <property type="project" value="UniProtKB-UniRule"/>
</dbReference>
<protein>
    <recommendedName>
        <fullName evidence="9">RNA polymerase-associated protein RapA</fullName>
        <ecNumber evidence="9">3.6.4.-</ecNumber>
    </recommendedName>
    <alternativeName>
        <fullName evidence="9">ATP-dependent helicase HepA</fullName>
    </alternativeName>
</protein>
<dbReference type="InterPro" id="IPR027417">
    <property type="entry name" value="P-loop_NTPase"/>
</dbReference>
<dbReference type="EMBL" id="SNZB01000002">
    <property type="protein sequence ID" value="TDR22812.1"/>
    <property type="molecule type" value="Genomic_DNA"/>
</dbReference>
<evidence type="ECO:0000313" key="13">
    <source>
        <dbReference type="Proteomes" id="UP000295724"/>
    </source>
</evidence>
<sequence>MQFITGQRYINNADLQLGLGRVVGENHRMVKVAFDAVDEERIYAKDSAPLSRYEPQVDDLLQHKDGWKLTIHEIKNLNGLNIFFGVKENGEEDVIPESEITDNISLDRPADRLLNAQIDKQKWYDLRQNARIHQQRLSRSALYGLTGCRTALLPHQLYIAHSVGKRHAPRVLLADEVGLGKTIEACLILHQQLLTNRAQRAIIIVPESLTHQWMVELLRRFNLQVSVFDEEKCQEIEHSSGFENPFESAQLVLLPLEMILESPVREEQILAAKWDLMVVDEAHHLEWFDGELTEGQTVSDSVMAYQLIESFAKKIPGVLLLTATPEQLGRKSHFARLRLLDADRYHDFDQFIAEEAEFESVADAIDLLIQRVNGDDQVPLNTIHDQLKGHVHQDMLDQIASLNETPENGLALINQLLDQHGTGRVLFRNTRHSVQGFPQRALYDDALESPEIYQSNQQAMASLTPEIHLECDDPLQWLDNDPRVKWLVGKSKQLKHEKILVIASQAQTVLQLEQHYRDQHGIHVAVFHEGMSLIERDQAAAWFADLDNGTHILLCSEIGSEGRNFQFAHHLLFFDLPGHPDLLEQRIGRLDRIGQTETIQIHVPYLKHTAQEKWFKWYHQGLDLFNKTNPAAHHVFTAFQSDLQTTLKPAALDDLIEKSRKLSDELLLSMTRGRDRLLEYNSCRPLEAALLKEQAEAFEQSARLEKFMHKVFDLFNVHYEEHRSGSEIIRPTDEMHGYFPYLLEDGMTITYDREIALANETFHYITWEHPMVTEVLELILTQELGNTAFAVLQNSGLNGGQIFLECRYLIQSTGNSSMQLSRYLPPVNQRFLMAEAGIDVGDKLTENLIRKFKNSVPMNVAVEVLKAKISVIKRLLKKADELMQAQLPALKLEAEQQVKQSISNEIERLQQLASHNGQVRDDEIEYLKNSLELAQTAIGQTQPQLDSIRVLVTM</sequence>
<dbReference type="InterPro" id="IPR038718">
    <property type="entry name" value="SNF2-like_sf"/>
</dbReference>
<evidence type="ECO:0000256" key="6">
    <source>
        <dbReference type="ARBA" id="ARBA00023125"/>
    </source>
</evidence>
<keyword evidence="5 9" id="KW-0805">Transcription regulation</keyword>
<dbReference type="PROSITE" id="PS51192">
    <property type="entry name" value="HELICASE_ATP_BIND_1"/>
    <property type="match status" value="1"/>
</dbReference>
<evidence type="ECO:0000256" key="4">
    <source>
        <dbReference type="ARBA" id="ARBA00022840"/>
    </source>
</evidence>
<dbReference type="InterPro" id="IPR040765">
    <property type="entry name" value="Tudor_1_RapA"/>
</dbReference>
<comment type="caution">
    <text evidence="12">The sequence shown here is derived from an EMBL/GenBank/DDBJ whole genome shotgun (WGS) entry which is preliminary data.</text>
</comment>
<dbReference type="NCBIfam" id="NF003426">
    <property type="entry name" value="PRK04914.1"/>
    <property type="match status" value="1"/>
</dbReference>
<feature type="domain" description="Helicase ATP-binding" evidence="10">
    <location>
        <begin position="162"/>
        <end position="343"/>
    </location>
</feature>
<feature type="binding site" evidence="9">
    <location>
        <begin position="175"/>
        <end position="182"/>
    </location>
    <ligand>
        <name>ATP</name>
        <dbReference type="ChEBI" id="CHEBI:30616"/>
    </ligand>
</feature>
<dbReference type="Pfam" id="PF18339">
    <property type="entry name" value="Tudor_1_RapA"/>
    <property type="match status" value="1"/>
</dbReference>
<dbReference type="Pfam" id="PF00271">
    <property type="entry name" value="Helicase_C"/>
    <property type="match status" value="1"/>
</dbReference>
<dbReference type="SUPFAM" id="SSF52540">
    <property type="entry name" value="P-loop containing nucleoside triphosphate hydrolases"/>
    <property type="match status" value="2"/>
</dbReference>
<feature type="short sequence motif" description="DEAH box" evidence="9">
    <location>
        <begin position="280"/>
        <end position="283"/>
    </location>
</feature>
<evidence type="ECO:0000256" key="1">
    <source>
        <dbReference type="ARBA" id="ARBA00022741"/>
    </source>
</evidence>
<dbReference type="CDD" id="cd18011">
    <property type="entry name" value="DEXDc_RapA"/>
    <property type="match status" value="1"/>
</dbReference>
<keyword evidence="8 9" id="KW-0804">Transcription</keyword>
<dbReference type="SMART" id="SM00487">
    <property type="entry name" value="DEXDc"/>
    <property type="match status" value="1"/>
</dbReference>
<dbReference type="GO" id="GO:0005524">
    <property type="term" value="F:ATP binding"/>
    <property type="evidence" value="ECO:0007669"/>
    <property type="project" value="UniProtKB-UniRule"/>
</dbReference>
<evidence type="ECO:0000256" key="5">
    <source>
        <dbReference type="ARBA" id="ARBA00023015"/>
    </source>
</evidence>
<dbReference type="PROSITE" id="PS51194">
    <property type="entry name" value="HELICASE_CTER"/>
    <property type="match status" value="1"/>
</dbReference>
<keyword evidence="3 9" id="KW-0347">Helicase</keyword>
<dbReference type="InterPro" id="IPR014001">
    <property type="entry name" value="Helicase_ATP-bd"/>
</dbReference>
<proteinExistence type="inferred from homology"/>
<dbReference type="InterPro" id="IPR000330">
    <property type="entry name" value="SNF2_N"/>
</dbReference>
<dbReference type="Gene3D" id="3.40.50.300">
    <property type="entry name" value="P-loop containing nucleotide triphosphate hydrolases"/>
    <property type="match status" value="1"/>
</dbReference>
<dbReference type="InterPro" id="IPR040766">
    <property type="entry name" value="Tudor_2_RapA"/>
</dbReference>
<reference evidence="12 13" key="1">
    <citation type="submission" date="2019-03" db="EMBL/GenBank/DDBJ databases">
        <title>Genomic Encyclopedia of Type Strains, Phase IV (KMG-IV): sequencing the most valuable type-strain genomes for metagenomic binning, comparative biology and taxonomic classification.</title>
        <authorList>
            <person name="Goeker M."/>
        </authorList>
    </citation>
    <scope>NUCLEOTIDE SEQUENCE [LARGE SCALE GENOMIC DNA]</scope>
    <source>
        <strain evidence="12 13">DSM 25488</strain>
    </source>
</reference>
<gene>
    <name evidence="9" type="primary">rapA</name>
    <name evidence="12" type="ORF">C8D91_1305</name>
</gene>
<evidence type="ECO:0000259" key="10">
    <source>
        <dbReference type="PROSITE" id="PS51192"/>
    </source>
</evidence>
<keyword evidence="6 9" id="KW-0238">DNA-binding</keyword>
<organism evidence="12 13">
    <name type="scientific">Marinicella litoralis</name>
    <dbReference type="NCBI Taxonomy" id="644220"/>
    <lineage>
        <taxon>Bacteria</taxon>
        <taxon>Pseudomonadati</taxon>
        <taxon>Pseudomonadota</taxon>
        <taxon>Gammaproteobacteria</taxon>
        <taxon>Lysobacterales</taxon>
        <taxon>Marinicellaceae</taxon>
        <taxon>Marinicella</taxon>
    </lineage>
</organism>
<keyword evidence="7 9" id="KW-0010">Activator</keyword>
<dbReference type="InterPro" id="IPR022737">
    <property type="entry name" value="RapA_C"/>
</dbReference>
<dbReference type="Pfam" id="PF12137">
    <property type="entry name" value="RapA_C"/>
    <property type="match status" value="1"/>
</dbReference>
<dbReference type="CDD" id="cd18793">
    <property type="entry name" value="SF2_C_SNF"/>
    <property type="match status" value="1"/>
</dbReference>
<dbReference type="Pfam" id="PF18337">
    <property type="entry name" value="Tudor_RapA"/>
    <property type="match status" value="1"/>
</dbReference>
<dbReference type="OrthoDB" id="9814088at2"/>
<dbReference type="GO" id="GO:0016817">
    <property type="term" value="F:hydrolase activity, acting on acid anhydrides"/>
    <property type="evidence" value="ECO:0007669"/>
    <property type="project" value="InterPro"/>
</dbReference>
<dbReference type="SMART" id="SM00490">
    <property type="entry name" value="HELICc"/>
    <property type="match status" value="1"/>
</dbReference>
<evidence type="ECO:0000256" key="3">
    <source>
        <dbReference type="ARBA" id="ARBA00022806"/>
    </source>
</evidence>
<comment type="similarity">
    <text evidence="9">Belongs to the SNF2/RAD54 helicase family. RapA subfamily.</text>
</comment>
<dbReference type="RefSeq" id="WP_099019426.1">
    <property type="nucleotide sequence ID" value="NZ_NIHB01000002.1"/>
</dbReference>
<dbReference type="PANTHER" id="PTHR45766:SF6">
    <property type="entry name" value="SWI_SNF-RELATED MATRIX-ASSOCIATED ACTIN-DEPENDENT REGULATOR OF CHROMATIN SUBFAMILY A-LIKE PROTEIN 1"/>
    <property type="match status" value="1"/>
</dbReference>
<keyword evidence="1 9" id="KW-0547">Nucleotide-binding</keyword>
<dbReference type="Gene3D" id="2.30.30.140">
    <property type="match status" value="1"/>
</dbReference>
<evidence type="ECO:0000256" key="8">
    <source>
        <dbReference type="ARBA" id="ARBA00023163"/>
    </source>
</evidence>
<dbReference type="Gene3D" id="3.30.360.80">
    <property type="match status" value="1"/>
</dbReference>
<dbReference type="HAMAP" id="MF_01821">
    <property type="entry name" value="Helicase_RapA"/>
    <property type="match status" value="1"/>
</dbReference>
<dbReference type="Gene3D" id="3.40.50.10810">
    <property type="entry name" value="Tandem AAA-ATPase domain"/>
    <property type="match status" value="1"/>
</dbReference>
<keyword evidence="13" id="KW-1185">Reference proteome</keyword>
<dbReference type="GO" id="GO:0004386">
    <property type="term" value="F:helicase activity"/>
    <property type="evidence" value="ECO:0007669"/>
    <property type="project" value="UniProtKB-UniRule"/>
</dbReference>
<evidence type="ECO:0000256" key="9">
    <source>
        <dbReference type="HAMAP-Rule" id="MF_01821"/>
    </source>
</evidence>
<dbReference type="InterPro" id="IPR001650">
    <property type="entry name" value="Helicase_C-like"/>
</dbReference>
<dbReference type="EC" id="3.6.4.-" evidence="9"/>
<dbReference type="PANTHER" id="PTHR45766">
    <property type="entry name" value="DNA ANNEALING HELICASE AND ENDONUCLEASE ZRANB3 FAMILY MEMBER"/>
    <property type="match status" value="1"/>
</dbReference>
<dbReference type="Proteomes" id="UP000295724">
    <property type="component" value="Unassembled WGS sequence"/>
</dbReference>
<dbReference type="InterPro" id="IPR023949">
    <property type="entry name" value="Helicase_RapA"/>
</dbReference>
<evidence type="ECO:0000256" key="2">
    <source>
        <dbReference type="ARBA" id="ARBA00022801"/>
    </source>
</evidence>
<feature type="domain" description="Helicase C-terminal" evidence="11">
    <location>
        <begin position="483"/>
        <end position="636"/>
    </location>
</feature>
<evidence type="ECO:0000313" key="12">
    <source>
        <dbReference type="EMBL" id="TDR22812.1"/>
    </source>
</evidence>
<dbReference type="Pfam" id="PF00176">
    <property type="entry name" value="SNF2-rel_dom"/>
    <property type="match status" value="1"/>
</dbReference>
<dbReference type="Gene3D" id="2.30.30.930">
    <property type="match status" value="1"/>
</dbReference>
<dbReference type="Gene3D" id="6.10.140.1500">
    <property type="match status" value="1"/>
</dbReference>
<dbReference type="InterPro" id="IPR057342">
    <property type="entry name" value="DEXDc_RapA"/>
</dbReference>